<proteinExistence type="inferred from homology"/>
<evidence type="ECO:0000313" key="3">
    <source>
        <dbReference type="Proteomes" id="UP000583800"/>
    </source>
</evidence>
<dbReference type="AlphaFoldDB" id="A0A7X0C5Q2"/>
<sequence>MIITRHVEARAVLADTRYVPPPVRQDAPPYTLGWLRARVSRFSSGEAHAERRRALEERLAELDPATLRRRARAATLERDGDWRGVPTQVLAAALGVPAPVPLVEAVAAGYLSGEETPGTDAAVAELFRLPGDGPSVITDLTLLLQAHAATEGLIANALTHEGGAGVKGLLRETLRHDPPLKVTRRVDRATGEEVVIDLVAANRDPAVFADPERFDASRGECPHLTFGHGVRPCPASAHALALAAGVLDALRAAPRQLTSERPVSDQREDS</sequence>
<dbReference type="GO" id="GO:0005506">
    <property type="term" value="F:iron ion binding"/>
    <property type="evidence" value="ECO:0007669"/>
    <property type="project" value="InterPro"/>
</dbReference>
<dbReference type="SUPFAM" id="SSF48264">
    <property type="entry name" value="Cytochrome P450"/>
    <property type="match status" value="1"/>
</dbReference>
<dbReference type="PANTHER" id="PTHR46696:SF1">
    <property type="entry name" value="CYTOCHROME P450 YJIB-RELATED"/>
    <property type="match status" value="1"/>
</dbReference>
<keyword evidence="3" id="KW-1185">Reference proteome</keyword>
<dbReference type="GO" id="GO:0004497">
    <property type="term" value="F:monooxygenase activity"/>
    <property type="evidence" value="ECO:0007669"/>
    <property type="project" value="InterPro"/>
</dbReference>
<dbReference type="Proteomes" id="UP000583800">
    <property type="component" value="Unassembled WGS sequence"/>
</dbReference>
<organism evidence="2 3">
    <name type="scientific">Nonomuraea muscovyensis</name>
    <dbReference type="NCBI Taxonomy" id="1124761"/>
    <lineage>
        <taxon>Bacteria</taxon>
        <taxon>Bacillati</taxon>
        <taxon>Actinomycetota</taxon>
        <taxon>Actinomycetes</taxon>
        <taxon>Streptosporangiales</taxon>
        <taxon>Streptosporangiaceae</taxon>
        <taxon>Nonomuraea</taxon>
    </lineage>
</organism>
<accession>A0A7X0C5Q2</accession>
<name>A0A7X0C5Q2_9ACTN</name>
<dbReference type="EMBL" id="JACHJB010000002">
    <property type="protein sequence ID" value="MBB6347204.1"/>
    <property type="molecule type" value="Genomic_DNA"/>
</dbReference>
<comment type="similarity">
    <text evidence="1">Belongs to the cytochrome P450 family.</text>
</comment>
<comment type="caution">
    <text evidence="2">The sequence shown here is derived from an EMBL/GenBank/DDBJ whole genome shotgun (WGS) entry which is preliminary data.</text>
</comment>
<dbReference type="GO" id="GO:0020037">
    <property type="term" value="F:heme binding"/>
    <property type="evidence" value="ECO:0007669"/>
    <property type="project" value="InterPro"/>
</dbReference>
<evidence type="ECO:0000256" key="1">
    <source>
        <dbReference type="ARBA" id="ARBA00010617"/>
    </source>
</evidence>
<dbReference type="InterPro" id="IPR036396">
    <property type="entry name" value="Cyt_P450_sf"/>
</dbReference>
<reference evidence="2 3" key="1">
    <citation type="submission" date="2020-08" db="EMBL/GenBank/DDBJ databases">
        <title>Sequencing the genomes of 1000 actinobacteria strains.</title>
        <authorList>
            <person name="Klenk H.-P."/>
        </authorList>
    </citation>
    <scope>NUCLEOTIDE SEQUENCE [LARGE SCALE GENOMIC DNA]</scope>
    <source>
        <strain evidence="2 3">DSM 45913</strain>
    </source>
</reference>
<gene>
    <name evidence="2" type="ORF">FHU36_003749</name>
</gene>
<dbReference type="Gene3D" id="1.10.630.10">
    <property type="entry name" value="Cytochrome P450"/>
    <property type="match status" value="1"/>
</dbReference>
<evidence type="ECO:0000313" key="2">
    <source>
        <dbReference type="EMBL" id="MBB6347204.1"/>
    </source>
</evidence>
<protein>
    <submittedName>
        <fullName evidence="2">Cytochrome P450</fullName>
    </submittedName>
</protein>
<dbReference type="GO" id="GO:0016705">
    <property type="term" value="F:oxidoreductase activity, acting on paired donors, with incorporation or reduction of molecular oxygen"/>
    <property type="evidence" value="ECO:0007669"/>
    <property type="project" value="InterPro"/>
</dbReference>
<dbReference type="PANTHER" id="PTHR46696">
    <property type="entry name" value="P450, PUTATIVE (EUROFUNG)-RELATED"/>
    <property type="match status" value="1"/>
</dbReference>
<dbReference type="RefSeq" id="WP_185085192.1">
    <property type="nucleotide sequence ID" value="NZ_JACHJB010000002.1"/>
</dbReference>